<feature type="transmembrane region" description="Helical" evidence="7">
    <location>
        <begin position="271"/>
        <end position="298"/>
    </location>
</feature>
<keyword evidence="5 7" id="KW-1133">Transmembrane helix</keyword>
<proteinExistence type="inferred from homology"/>
<dbReference type="GO" id="GO:0005886">
    <property type="term" value="C:plasma membrane"/>
    <property type="evidence" value="ECO:0007669"/>
    <property type="project" value="UniProtKB-SubCell"/>
</dbReference>
<comment type="subcellular location">
    <subcellularLocation>
        <location evidence="1">Cell membrane</location>
        <topology evidence="1">Multi-pass membrane protein</topology>
    </subcellularLocation>
</comment>
<keyword evidence="3" id="KW-1003">Cell membrane</keyword>
<evidence type="ECO:0000313" key="9">
    <source>
        <dbReference type="Proteomes" id="UP000186817"/>
    </source>
</evidence>
<feature type="transmembrane region" description="Helical" evidence="7">
    <location>
        <begin position="71"/>
        <end position="93"/>
    </location>
</feature>
<comment type="similarity">
    <text evidence="2">Belongs to the XK family.</text>
</comment>
<dbReference type="PANTHER" id="PTHR16024:SF28">
    <property type="entry name" value="XK-RELATED PROTEIN"/>
    <property type="match status" value="1"/>
</dbReference>
<keyword evidence="6 7" id="KW-0472">Membrane</keyword>
<evidence type="ECO:0000256" key="4">
    <source>
        <dbReference type="ARBA" id="ARBA00022692"/>
    </source>
</evidence>
<evidence type="ECO:0000256" key="7">
    <source>
        <dbReference type="SAM" id="Phobius"/>
    </source>
</evidence>
<feature type="transmembrane region" description="Helical" evidence="7">
    <location>
        <begin position="310"/>
        <end position="335"/>
    </location>
</feature>
<dbReference type="EMBL" id="LSRX01001680">
    <property type="protein sequence ID" value="OLP77981.1"/>
    <property type="molecule type" value="Genomic_DNA"/>
</dbReference>
<evidence type="ECO:0000256" key="6">
    <source>
        <dbReference type="ARBA" id="ARBA00023136"/>
    </source>
</evidence>
<dbReference type="PANTHER" id="PTHR16024">
    <property type="entry name" value="XK-RELATED PROTEIN"/>
    <property type="match status" value="1"/>
</dbReference>
<evidence type="ECO:0000256" key="5">
    <source>
        <dbReference type="ARBA" id="ARBA00022989"/>
    </source>
</evidence>
<keyword evidence="9" id="KW-1185">Reference proteome</keyword>
<evidence type="ECO:0000256" key="2">
    <source>
        <dbReference type="ARBA" id="ARBA00008789"/>
    </source>
</evidence>
<feature type="transmembrane region" description="Helical" evidence="7">
    <location>
        <begin position="234"/>
        <end position="251"/>
    </location>
</feature>
<dbReference type="OrthoDB" id="418596at2759"/>
<gene>
    <name evidence="8" type="ORF">AK812_SmicGene41896</name>
</gene>
<evidence type="ECO:0000313" key="8">
    <source>
        <dbReference type="EMBL" id="OLP77981.1"/>
    </source>
</evidence>
<dbReference type="InterPro" id="IPR018629">
    <property type="entry name" value="XK-rel"/>
</dbReference>
<feature type="transmembrane region" description="Helical" evidence="7">
    <location>
        <begin position="355"/>
        <end position="378"/>
    </location>
</feature>
<reference evidence="8 9" key="1">
    <citation type="submission" date="2016-02" db="EMBL/GenBank/DDBJ databases">
        <title>Genome analysis of coral dinoflagellate symbionts highlights evolutionary adaptations to a symbiotic lifestyle.</title>
        <authorList>
            <person name="Aranda M."/>
            <person name="Li Y."/>
            <person name="Liew Y.J."/>
            <person name="Baumgarten S."/>
            <person name="Simakov O."/>
            <person name="Wilson M."/>
            <person name="Piel J."/>
            <person name="Ashoor H."/>
            <person name="Bougouffa S."/>
            <person name="Bajic V.B."/>
            <person name="Ryu T."/>
            <person name="Ravasi T."/>
            <person name="Bayer T."/>
            <person name="Micklem G."/>
            <person name="Kim H."/>
            <person name="Bhak J."/>
            <person name="Lajeunesse T.C."/>
            <person name="Voolstra C.R."/>
        </authorList>
    </citation>
    <scope>NUCLEOTIDE SEQUENCE [LARGE SCALE GENOMIC DNA]</scope>
    <source>
        <strain evidence="8 9">CCMP2467</strain>
    </source>
</reference>
<comment type="caution">
    <text evidence="8">The sequence shown here is derived from an EMBL/GenBank/DDBJ whole genome shotgun (WGS) entry which is preliminary data.</text>
</comment>
<evidence type="ECO:0000256" key="3">
    <source>
        <dbReference type="ARBA" id="ARBA00022475"/>
    </source>
</evidence>
<name>A0A1Q9C4Y6_SYMMI</name>
<dbReference type="Pfam" id="PF09815">
    <property type="entry name" value="XK-related"/>
    <property type="match status" value="1"/>
</dbReference>
<dbReference type="Proteomes" id="UP000186817">
    <property type="component" value="Unassembled WGS sequence"/>
</dbReference>
<accession>A0A1Q9C4Y6</accession>
<evidence type="ECO:0000256" key="1">
    <source>
        <dbReference type="ARBA" id="ARBA00004651"/>
    </source>
</evidence>
<dbReference type="AlphaFoldDB" id="A0A1Q9C4Y6"/>
<sequence>MPSAAELVGLTADPGSGFHALSADVTPSKPQRRFRSFLFATRLLLVWLLHVVDFTTDVWVAALLHQEGRHGLFAASLTFLILPTLLRWCMSSFTMNPCTPDFLGLREENPPMCPRFAYIPILGELAVIANTIKGQWNCAQPNLRDKKDPGEVLVYLRLMEATFEATPQAIIQGLVLYEELSTDAPILYIQWQSFLLSFVAIAIGLSSVSVHRLSRRHEEEQKHMRRKRFDDGKGMIWGTIGRLCLTVYLGSDIFLRMNAIATLLYSPYAAWFVVYAGTAYAGLPCLVVAGTLIGMMFFEKDKSEGRVSCCAYIGIVTVMYTGTLLTAACAFLIPLDVALCWQSPPFSWLRLLEHLAMSIISFVIGAPLTWVPLLLWFLSASTILPSGLFLELYKLPCSFDASACLRLLQRCLRSVLELCLRSSVRVQPARERLGLGLAKDAEEQRSEWEAKVAELAMRGFTVGHLLEFCDALATRSLMPHFDASRSTTNDVVRQAIIPMSCLHGDWHTIRGGDSPAVNELGRALASCMEAEAKVMITHNWDNLFAHLVAATVAAALGHCTFEKVLRVMENPRGIQALKNRCIEAKCQDLRIWICAFSINQHASSLAKEKVLRVMENPRGIQALKNRCIEAKCQDLRIWICAFSINQHASICGGFGKCRTPKYFNNARDLCELNKFDAMMRHLAAPHERTRVACAAVGPDFQELGQELHIYRKKLNEIVKNVRAAKEQQDEYDPMTIDLSPIDDKVTKLSVALDSMIDGHTSVGKADEEEVKGFEDLFMQTQSGLRQAWELRSLFFVYNVEPDRFSFTLKALDSFLASFGVIPVAE</sequence>
<organism evidence="8 9">
    <name type="scientific">Symbiodinium microadriaticum</name>
    <name type="common">Dinoflagellate</name>
    <name type="synonym">Zooxanthella microadriatica</name>
    <dbReference type="NCBI Taxonomy" id="2951"/>
    <lineage>
        <taxon>Eukaryota</taxon>
        <taxon>Sar</taxon>
        <taxon>Alveolata</taxon>
        <taxon>Dinophyceae</taxon>
        <taxon>Suessiales</taxon>
        <taxon>Symbiodiniaceae</taxon>
        <taxon>Symbiodinium</taxon>
    </lineage>
</organism>
<feature type="transmembrane region" description="Helical" evidence="7">
    <location>
        <begin position="44"/>
        <end position="64"/>
    </location>
</feature>
<keyword evidence="4 7" id="KW-0812">Transmembrane</keyword>
<protein>
    <submittedName>
        <fullName evidence="8">Uncharacterized protein</fullName>
    </submittedName>
</protein>
<dbReference type="InterPro" id="IPR050895">
    <property type="entry name" value="XK-related_scramblase"/>
</dbReference>
<feature type="transmembrane region" description="Helical" evidence="7">
    <location>
        <begin position="194"/>
        <end position="213"/>
    </location>
</feature>